<name>A0ABR0BFF2_PURLI</name>
<keyword evidence="2" id="KW-1185">Reference proteome</keyword>
<sequence length="326" mass="36253">MALSDRLDAADLWLLVALYRFPPLRGSALLRGTSLAVAGFELGTSSGVGQSYDKICFVRRRHISVFLAGGLGGSKGGRKRNRTGRVEPLLIIGCKTARNGQDKFLLQKVGYPSAQPIWRDEDSVKGRWPHKFGQFNRISRAGHRARQNSNEPRLVAIVGHRLKGKDGTQKRIQLSCQWTNDTESWEDEYDVQSKYNPAVLTDRPSDPKVRRSYNVPKQRLRVGGHKLCRTTLFLKAQIGSTREPNVPLEPVGKLLLKWPGLTEKCLKDQSGSLQREPQSGAALEKIAVSNSHESPWIVEQSLLVSGTSATHLRIAASCRRDRLVAS</sequence>
<gene>
    <name evidence="1" type="ORF">Purlil1_12980</name>
</gene>
<dbReference type="Proteomes" id="UP001287286">
    <property type="component" value="Unassembled WGS sequence"/>
</dbReference>
<organism evidence="1 2">
    <name type="scientific">Purpureocillium lilacinum</name>
    <name type="common">Paecilomyces lilacinus</name>
    <dbReference type="NCBI Taxonomy" id="33203"/>
    <lineage>
        <taxon>Eukaryota</taxon>
        <taxon>Fungi</taxon>
        <taxon>Dikarya</taxon>
        <taxon>Ascomycota</taxon>
        <taxon>Pezizomycotina</taxon>
        <taxon>Sordariomycetes</taxon>
        <taxon>Hypocreomycetidae</taxon>
        <taxon>Hypocreales</taxon>
        <taxon>Ophiocordycipitaceae</taxon>
        <taxon>Purpureocillium</taxon>
    </lineage>
</organism>
<evidence type="ECO:0000313" key="2">
    <source>
        <dbReference type="Proteomes" id="UP001287286"/>
    </source>
</evidence>
<accession>A0ABR0BFF2</accession>
<evidence type="ECO:0008006" key="3">
    <source>
        <dbReference type="Google" id="ProtNLM"/>
    </source>
</evidence>
<comment type="caution">
    <text evidence="1">The sequence shown here is derived from an EMBL/GenBank/DDBJ whole genome shotgun (WGS) entry which is preliminary data.</text>
</comment>
<protein>
    <recommendedName>
        <fullName evidence="3">Chromo domain-containing protein</fullName>
    </recommendedName>
</protein>
<evidence type="ECO:0000313" key="1">
    <source>
        <dbReference type="EMBL" id="KAK4073592.1"/>
    </source>
</evidence>
<reference evidence="1 2" key="1">
    <citation type="journal article" date="2024" name="Microbiol. Resour. Announc.">
        <title>Genome annotations for the ascomycete fungi Trichoderma harzianum, Trichoderma aggressivum, and Purpureocillium lilacinum.</title>
        <authorList>
            <person name="Beijen E.P.W."/>
            <person name="Ohm R.A."/>
        </authorList>
    </citation>
    <scope>NUCLEOTIDE SEQUENCE [LARGE SCALE GENOMIC DNA]</scope>
    <source>
        <strain evidence="1 2">CBS 150709</strain>
    </source>
</reference>
<proteinExistence type="predicted"/>
<dbReference type="EMBL" id="JAWRVI010000153">
    <property type="protein sequence ID" value="KAK4073592.1"/>
    <property type="molecule type" value="Genomic_DNA"/>
</dbReference>